<protein>
    <recommendedName>
        <fullName evidence="2">DUF222 domain-containing protein</fullName>
    </recommendedName>
</protein>
<name>A0A0S4QJ80_9ACTN</name>
<dbReference type="AlphaFoldDB" id="A0A0S4QJ80"/>
<keyword evidence="4" id="KW-1185">Reference proteome</keyword>
<feature type="region of interest" description="Disordered" evidence="1">
    <location>
        <begin position="156"/>
        <end position="195"/>
    </location>
</feature>
<dbReference type="InterPro" id="IPR003870">
    <property type="entry name" value="DUF222"/>
</dbReference>
<proteinExistence type="predicted"/>
<dbReference type="RefSeq" id="WP_091274249.1">
    <property type="nucleotide sequence ID" value="NZ_FAOZ01000005.1"/>
</dbReference>
<sequence length="195" mass="21161">MKDVDEQVAHLAAVDPADLPDGELAVLVTDMRRLVDATDACWIRLLAEFDRRGLWRRDGTRSAAAWLRRECRLVHPSTTAALLVASVLRVLPVTAEAFRVGSISFEHVRAIAPAAEGGRVDLVRNADPIFARAALWMNPRQMGNVVRTWIRLTETEHPEPAAPAENSTPVKNSAPAGNSAPAERLEPPEGAPSGP</sequence>
<evidence type="ECO:0000313" key="3">
    <source>
        <dbReference type="EMBL" id="CUU55571.1"/>
    </source>
</evidence>
<gene>
    <name evidence="3" type="ORF">Ga0074812_105223</name>
</gene>
<evidence type="ECO:0000259" key="2">
    <source>
        <dbReference type="Pfam" id="PF02720"/>
    </source>
</evidence>
<reference evidence="4" key="1">
    <citation type="submission" date="2015-11" db="EMBL/GenBank/DDBJ databases">
        <authorList>
            <person name="Varghese N."/>
        </authorList>
    </citation>
    <scope>NUCLEOTIDE SEQUENCE [LARGE SCALE GENOMIC DNA]</scope>
    <source>
        <strain evidence="4">DSM 45899</strain>
    </source>
</reference>
<organism evidence="3 4">
    <name type="scientific">Parafrankia irregularis</name>
    <dbReference type="NCBI Taxonomy" id="795642"/>
    <lineage>
        <taxon>Bacteria</taxon>
        <taxon>Bacillati</taxon>
        <taxon>Actinomycetota</taxon>
        <taxon>Actinomycetes</taxon>
        <taxon>Frankiales</taxon>
        <taxon>Frankiaceae</taxon>
        <taxon>Parafrankia</taxon>
    </lineage>
</organism>
<evidence type="ECO:0000256" key="1">
    <source>
        <dbReference type="SAM" id="MobiDB-lite"/>
    </source>
</evidence>
<dbReference type="EMBL" id="FAOZ01000005">
    <property type="protein sequence ID" value="CUU55571.1"/>
    <property type="molecule type" value="Genomic_DNA"/>
</dbReference>
<accession>A0A0S4QJ80</accession>
<evidence type="ECO:0000313" key="4">
    <source>
        <dbReference type="Proteomes" id="UP000198802"/>
    </source>
</evidence>
<dbReference type="Pfam" id="PF02720">
    <property type="entry name" value="DUF222"/>
    <property type="match status" value="1"/>
</dbReference>
<dbReference type="Proteomes" id="UP000198802">
    <property type="component" value="Unassembled WGS sequence"/>
</dbReference>
<feature type="domain" description="DUF222" evidence="2">
    <location>
        <begin position="35"/>
        <end position="148"/>
    </location>
</feature>